<proteinExistence type="predicted"/>
<gene>
    <name evidence="1" type="ORF">BPT24_160</name>
</gene>
<dbReference type="Proteomes" id="UP000224877">
    <property type="component" value="Segment"/>
</dbReference>
<protein>
    <submittedName>
        <fullName evidence="1">Uncharacterized protein</fullName>
    </submittedName>
</protein>
<keyword evidence="2" id="KW-1185">Reference proteome</keyword>
<name>A0A1B4XWU9_9CAUD</name>
<dbReference type="EMBL" id="LC168164">
    <property type="protein sequence ID" value="BAV39286.1"/>
    <property type="molecule type" value="Genomic_DNA"/>
</dbReference>
<reference evidence="1 2" key="1">
    <citation type="submission" date="2016-07" db="EMBL/GenBank/DDBJ databases">
        <title>Characterization of three bacteriophages infecting bacteria isolated from shrimp culture pond water.</title>
        <authorList>
            <person name="Khoa H.V."/>
        </authorList>
    </citation>
    <scope>NUCLEOTIDE SEQUENCE [LARGE SCALE GENOMIC DNA]</scope>
</reference>
<dbReference type="InterPro" id="IPR036412">
    <property type="entry name" value="HAD-like_sf"/>
</dbReference>
<dbReference type="SUPFAM" id="SSF56784">
    <property type="entry name" value="HAD-like"/>
    <property type="match status" value="1"/>
</dbReference>
<evidence type="ECO:0000313" key="1">
    <source>
        <dbReference type="EMBL" id="BAV39286.1"/>
    </source>
</evidence>
<organism evidence="1 2">
    <name type="scientific">Tenacibaculum phage pT24</name>
    <dbReference type="NCBI Taxonomy" id="1880590"/>
    <lineage>
        <taxon>Viruses</taxon>
        <taxon>Duplodnaviria</taxon>
        <taxon>Heunggongvirae</taxon>
        <taxon>Uroviricota</taxon>
        <taxon>Caudoviricetes</taxon>
        <taxon>Kungbxnavirus</taxon>
        <taxon>Kungbxnavirus pT24</taxon>
    </lineage>
</organism>
<evidence type="ECO:0000313" key="2">
    <source>
        <dbReference type="Proteomes" id="UP000224877"/>
    </source>
</evidence>
<accession>A0A1B4XWU9</accession>
<sequence>MNRNLTKVGVDVDGVFLDFYRHLCNRKGIDMMMLDEWTNDEINEVFYSIIGDNEFWQTIPALNIPEIITFDFDYYITALPPEHENDRKINLRNLGFPDKPIIVSIDKVNDCIKHGIGLIIDDKISTIEECNNAGLETIHYKPNYYTHKYAEGYPSVRSMLKVGQLVKQFQARNKNTNNV</sequence>